<evidence type="ECO:0000256" key="3">
    <source>
        <dbReference type="ARBA" id="ARBA00022840"/>
    </source>
</evidence>
<keyword evidence="1" id="KW-0547">Nucleotide-binding</keyword>
<dbReference type="InterPro" id="IPR003778">
    <property type="entry name" value="CT_A_B"/>
</dbReference>
<evidence type="ECO:0000256" key="1">
    <source>
        <dbReference type="ARBA" id="ARBA00022741"/>
    </source>
</evidence>
<sequence length="328" mass="35721">MTFKVMNPGLFSTMQDAGRFHHQAYGFSPSGAMDYRAQKLVNKLLGNDENAAVLEMTLHGVTLEVLQDTVVATAGAEAKIFVDDETYAPGVPIRLIKGETLTIGKAEKGSRIYLGVAGGFDVPEVLGSRSTHTRSGIGGFRGRTLKPGDVLKSFDDAFQSHGKKIKSFEEDAVIRIIPGQQYENFDDEARKKLFGSEYEITKDSDRMGFRLSGPELNAGGGHDVLSEPTQLGSVQVPKNGQPIILLNDRQTAGGYARIATVALADIPKLVQKSPGETLTFEEIDVDAASGLYKEELVRIDSDEYFEPLTDFTSLRRKSALKISKLMGV</sequence>
<dbReference type="Proteomes" id="UP000184206">
    <property type="component" value="Unassembled WGS sequence"/>
</dbReference>
<dbReference type="RefSeq" id="WP_245772757.1">
    <property type="nucleotide sequence ID" value="NZ_FRCF01000003.1"/>
</dbReference>
<dbReference type="SUPFAM" id="SSF50891">
    <property type="entry name" value="Cyclophilin-like"/>
    <property type="match status" value="1"/>
</dbReference>
<gene>
    <name evidence="5" type="ORF">SAMN02745189_01050</name>
</gene>
<name>A0A1M7E022_9BACL</name>
<feature type="domain" description="Carboxyltransferase" evidence="4">
    <location>
        <begin position="24"/>
        <end position="296"/>
    </location>
</feature>
<dbReference type="Pfam" id="PF02626">
    <property type="entry name" value="CT_A_B"/>
    <property type="match status" value="1"/>
</dbReference>
<reference evidence="5 6" key="1">
    <citation type="submission" date="2016-11" db="EMBL/GenBank/DDBJ databases">
        <authorList>
            <person name="Jaros S."/>
            <person name="Januszkiewicz K."/>
            <person name="Wedrychowicz H."/>
        </authorList>
    </citation>
    <scope>NUCLEOTIDE SEQUENCE [LARGE SCALE GENOMIC DNA]</scope>
    <source>
        <strain evidence="5 6">DSM 16010</strain>
    </source>
</reference>
<evidence type="ECO:0000256" key="2">
    <source>
        <dbReference type="ARBA" id="ARBA00022801"/>
    </source>
</evidence>
<dbReference type="InterPro" id="IPR029000">
    <property type="entry name" value="Cyclophilin-like_dom_sf"/>
</dbReference>
<dbReference type="PANTHER" id="PTHR43309">
    <property type="entry name" value="5-OXOPROLINASE SUBUNIT C"/>
    <property type="match status" value="1"/>
</dbReference>
<dbReference type="STRING" id="1123231.SAMN02745189_01050"/>
<dbReference type="PANTHER" id="PTHR43309:SF5">
    <property type="entry name" value="5-OXOPROLINASE SUBUNIT C"/>
    <property type="match status" value="1"/>
</dbReference>
<proteinExistence type="predicted"/>
<keyword evidence="3" id="KW-0067">ATP-binding</keyword>
<evidence type="ECO:0000313" key="6">
    <source>
        <dbReference type="Proteomes" id="UP000184206"/>
    </source>
</evidence>
<evidence type="ECO:0000259" key="4">
    <source>
        <dbReference type="SMART" id="SM00797"/>
    </source>
</evidence>
<keyword evidence="2" id="KW-0378">Hydrolase</keyword>
<accession>A0A1M7E022</accession>
<dbReference type="EMBL" id="FRCF01000003">
    <property type="protein sequence ID" value="SHL85023.1"/>
    <property type="molecule type" value="Genomic_DNA"/>
</dbReference>
<dbReference type="Gene3D" id="2.40.100.10">
    <property type="entry name" value="Cyclophilin-like"/>
    <property type="match status" value="1"/>
</dbReference>
<keyword evidence="6" id="KW-1185">Reference proteome</keyword>
<organism evidence="5 6">
    <name type="scientific">Lacicoccus alkaliphilus DSM 16010</name>
    <dbReference type="NCBI Taxonomy" id="1123231"/>
    <lineage>
        <taxon>Bacteria</taxon>
        <taxon>Bacillati</taxon>
        <taxon>Bacillota</taxon>
        <taxon>Bacilli</taxon>
        <taxon>Bacillales</taxon>
        <taxon>Salinicoccaceae</taxon>
        <taxon>Lacicoccus</taxon>
    </lineage>
</organism>
<dbReference type="GO" id="GO:0005524">
    <property type="term" value="F:ATP binding"/>
    <property type="evidence" value="ECO:0007669"/>
    <property type="project" value="UniProtKB-KW"/>
</dbReference>
<dbReference type="AlphaFoldDB" id="A0A1M7E022"/>
<protein>
    <submittedName>
        <fullName evidence="5">Antagonist of KipI</fullName>
    </submittedName>
</protein>
<dbReference type="GO" id="GO:0016787">
    <property type="term" value="F:hydrolase activity"/>
    <property type="evidence" value="ECO:0007669"/>
    <property type="project" value="UniProtKB-KW"/>
</dbReference>
<dbReference type="InterPro" id="IPR052708">
    <property type="entry name" value="PxpC"/>
</dbReference>
<evidence type="ECO:0000313" key="5">
    <source>
        <dbReference type="EMBL" id="SHL85023.1"/>
    </source>
</evidence>
<dbReference type="SMART" id="SM00797">
    <property type="entry name" value="AHS2"/>
    <property type="match status" value="1"/>
</dbReference>
<dbReference type="NCBIfam" id="TIGR00724">
    <property type="entry name" value="urea_amlyse_rel"/>
    <property type="match status" value="1"/>
</dbReference>